<reference evidence="2" key="1">
    <citation type="submission" date="2000-05" db="EMBL/GenBank/DDBJ databases">
        <authorList>
            <person name="Schulte U."/>
            <person name="Aign V."/>
            <person name="Hoheisel J."/>
            <person name="Brandt P."/>
            <person name="Fartmann B."/>
            <person name="Holland R."/>
            <person name="Nyakatura G."/>
            <person name="Mewes H.W."/>
            <person name="Mannhaupt G."/>
        </authorList>
    </citation>
    <scope>NUCLEOTIDE SEQUENCE</scope>
</reference>
<evidence type="ECO:0000256" key="1">
    <source>
        <dbReference type="SAM" id="MobiDB-lite"/>
    </source>
</evidence>
<accession>Q96U54</accession>
<organism evidence="2">
    <name type="scientific">Neurospora crassa</name>
    <dbReference type="NCBI Taxonomy" id="5141"/>
    <lineage>
        <taxon>Eukaryota</taxon>
        <taxon>Fungi</taxon>
        <taxon>Dikarya</taxon>
        <taxon>Ascomycota</taxon>
        <taxon>Pezizomycotina</taxon>
        <taxon>Sordariomycetes</taxon>
        <taxon>Sordariomycetidae</taxon>
        <taxon>Sordariales</taxon>
        <taxon>Sordariaceae</taxon>
        <taxon>Neurospora</taxon>
    </lineage>
</organism>
<dbReference type="HOGENOM" id="CLU_1161433_0_0_1"/>
<feature type="region of interest" description="Disordered" evidence="1">
    <location>
        <begin position="1"/>
        <end position="24"/>
    </location>
</feature>
<protein>
    <submittedName>
        <fullName evidence="2">Uncharacterized protein B24P11.090</fullName>
    </submittedName>
</protein>
<gene>
    <name evidence="2" type="primary">B24P11.090</name>
</gene>
<sequence>MGEIESGLCSNSQAQQGPRDGTGWSKILMDGLPRSWQTLKTLTNLVGNIDAHATLHYDALLRSWIPPGATGAVIKVQKIEKPERGTRTFSAFQQHSHVGPRIVIVRLCSRTEVTQLSTELGGMAWVWAARPKEESSPFMKPLDGHASCYHWFELQLLGCSASTKTVPGMANITATAGERTALAAVEPPTYPLDLMRRTIGFSLRVSLLYGFGEPDRHSWCTIGIAICDVSRSRFMTKCS</sequence>
<evidence type="ECO:0000313" key="2">
    <source>
        <dbReference type="EMBL" id="CAD01118.1"/>
    </source>
</evidence>
<dbReference type="EMBL" id="AL356833">
    <property type="protein sequence ID" value="CAD01118.1"/>
    <property type="molecule type" value="Genomic_DNA"/>
</dbReference>
<proteinExistence type="predicted"/>
<reference evidence="2" key="2">
    <citation type="submission" date="2001-10" db="EMBL/GenBank/DDBJ databases">
        <authorList>
            <person name="German Neurospora genome project"/>
        </authorList>
    </citation>
    <scope>NUCLEOTIDE SEQUENCE</scope>
</reference>
<dbReference type="AlphaFoldDB" id="Q96U54"/>
<accession>Q7RU31</accession>
<name>Q96U54_NEUCS</name>